<dbReference type="PANTHER" id="PTHR10443">
    <property type="entry name" value="MICROSOMAL DIPEPTIDASE"/>
    <property type="match status" value="1"/>
</dbReference>
<dbReference type="InterPro" id="IPR000180">
    <property type="entry name" value="Dipep_AS"/>
</dbReference>
<dbReference type="GO" id="GO:0006508">
    <property type="term" value="P:proteolysis"/>
    <property type="evidence" value="ECO:0007669"/>
    <property type="project" value="InterPro"/>
</dbReference>
<dbReference type="EMBL" id="CP016893">
    <property type="protein sequence ID" value="AST58129.1"/>
    <property type="molecule type" value="Genomic_DNA"/>
</dbReference>
<dbReference type="Gene3D" id="3.20.20.140">
    <property type="entry name" value="Metal-dependent hydrolases"/>
    <property type="match status" value="1"/>
</dbReference>
<sequence length="311" mass="34838">MIVDFHCDTLYLIQKDNRDITKKNDKGHIDLIRLDEGMVHLQVFATFIEPEYVRKDAATKTLKMIDKLYQLMEKTDKIKLILSGKDVEEAKNESKIGALLSIEGGEALEGDLALLRMFYKLGVRAMTLTWSLRNDLGDGILGSSDYGLTSFGKDVIKEMNRLGMIVDVSHLNERGFWDAINICEKPLIASHSDCKALCRHPRNLSDDQIKAIAAKGGVIGINFCPDFLRDDDNASVEDVLDHIEHIVNLVGVEHVGFGSDFDGIEKTPFGLDDAASFPKILDGLKKRGFKDDEINSISHDNFERIIKEILS</sequence>
<accession>A0A223I0A7</accession>
<dbReference type="Pfam" id="PF01244">
    <property type="entry name" value="Peptidase_M19"/>
    <property type="match status" value="1"/>
</dbReference>
<dbReference type="RefSeq" id="WP_094397571.1">
    <property type="nucleotide sequence ID" value="NZ_CP016893.1"/>
</dbReference>
<evidence type="ECO:0000313" key="2">
    <source>
        <dbReference type="Proteomes" id="UP000214975"/>
    </source>
</evidence>
<dbReference type="AlphaFoldDB" id="A0A223I0A7"/>
<organism evidence="1 2">
    <name type="scientific">Thermoanaerobacterium thermosaccharolyticum</name>
    <name type="common">Clostridium thermosaccharolyticum</name>
    <dbReference type="NCBI Taxonomy" id="1517"/>
    <lineage>
        <taxon>Bacteria</taxon>
        <taxon>Bacillati</taxon>
        <taxon>Bacillota</taxon>
        <taxon>Clostridia</taxon>
        <taxon>Thermoanaerobacterales</taxon>
        <taxon>Thermoanaerobacteraceae</taxon>
        <taxon>Thermoanaerobacterium</taxon>
    </lineage>
</organism>
<dbReference type="PANTHER" id="PTHR10443:SF12">
    <property type="entry name" value="DIPEPTIDASE"/>
    <property type="match status" value="1"/>
</dbReference>
<dbReference type="CDD" id="cd01301">
    <property type="entry name" value="rDP_like"/>
    <property type="match status" value="1"/>
</dbReference>
<evidence type="ECO:0000313" key="1">
    <source>
        <dbReference type="EMBL" id="AST58129.1"/>
    </source>
</evidence>
<proteinExistence type="predicted"/>
<dbReference type="PROSITE" id="PS51365">
    <property type="entry name" value="RENAL_DIPEPTIDASE_2"/>
    <property type="match status" value="1"/>
</dbReference>
<dbReference type="GO" id="GO:0070573">
    <property type="term" value="F:metallodipeptidase activity"/>
    <property type="evidence" value="ECO:0007669"/>
    <property type="project" value="InterPro"/>
</dbReference>
<dbReference type="PROSITE" id="PS00869">
    <property type="entry name" value="RENAL_DIPEPTIDASE_1"/>
    <property type="match status" value="1"/>
</dbReference>
<dbReference type="InterPro" id="IPR008257">
    <property type="entry name" value="Pept_M19"/>
</dbReference>
<dbReference type="SUPFAM" id="SSF51556">
    <property type="entry name" value="Metallo-dependent hydrolases"/>
    <property type="match status" value="1"/>
</dbReference>
<reference evidence="1 2" key="1">
    <citation type="submission" date="2016-08" db="EMBL/GenBank/DDBJ databases">
        <title>A novel genetic cassette of butanologenic Thermoanaerobacterium thermosaccharolyticum that directly convert cellulose to butanol.</title>
        <authorList>
            <person name="Li T."/>
            <person name="He J."/>
        </authorList>
    </citation>
    <scope>NUCLEOTIDE SEQUENCE [LARGE SCALE GENOMIC DNA]</scope>
    <source>
        <strain evidence="1 2">TG57</strain>
    </source>
</reference>
<name>A0A223I0A7_THETR</name>
<gene>
    <name evidence="1" type="ORF">Thert_02201</name>
</gene>
<dbReference type="InterPro" id="IPR032466">
    <property type="entry name" value="Metal_Hydrolase"/>
</dbReference>
<dbReference type="Proteomes" id="UP000214975">
    <property type="component" value="Chromosome"/>
</dbReference>
<protein>
    <submittedName>
        <fullName evidence="1">Membrane dipeptidase</fullName>
    </submittedName>
</protein>